<dbReference type="InterPro" id="IPR011050">
    <property type="entry name" value="Pectin_lyase_fold/virulence"/>
</dbReference>
<dbReference type="InterPro" id="IPR059226">
    <property type="entry name" value="Choice_anch_Q_dom"/>
</dbReference>
<dbReference type="SUPFAM" id="SSF51126">
    <property type="entry name" value="Pectin lyase-like"/>
    <property type="match status" value="1"/>
</dbReference>
<dbReference type="AlphaFoldDB" id="A0A1I4Y5X7"/>
<proteinExistence type="predicted"/>
<protein>
    <recommendedName>
        <fullName evidence="4">Polymorphic outer membrane protein repeat-containing protein</fullName>
    </recommendedName>
</protein>
<feature type="region of interest" description="Disordered" evidence="1">
    <location>
        <begin position="1"/>
        <end position="23"/>
    </location>
</feature>
<evidence type="ECO:0000256" key="1">
    <source>
        <dbReference type="SAM" id="MobiDB-lite"/>
    </source>
</evidence>
<sequence>MNMTDASLPTGSADRASTTSNRRTQPCHSLTLLLAATCTVGLWAPSIDAHPVGANDGGMVASASVTDAGEGVLGCVTNAIVSNAGDSGTGSLRQAVTDACAGGTIRFASRFSIQLDSEIAVDRALTIDGSSVSDPAAGADNALVQIKGGADVRGFNLGVNGELTLVRVRISNGVLSGSGIGGGILNAGTLNLSECRLDGNQSGPNNSFGGGAIRNTGGAELYVERSTFDHNVSHRGAAIFNSGDATLVNSTFSANTTDNGASVREGAIQNRGTLTAVHITVTGNGSGGTAGGLFAFESDTTLINSIFAGNNGDDCVLSGGSSSYTSIGLLRGTGNCGSQIFGDPVLGTLADNGGVTATHALLSGSAAIGAGDGESCLEADQRGVERIGPVGCDAGAFERDDRLFKNGFDQLPPSN</sequence>
<dbReference type="Proteomes" id="UP000198575">
    <property type="component" value="Unassembled WGS sequence"/>
</dbReference>
<dbReference type="EMBL" id="FOVF01000015">
    <property type="protein sequence ID" value="SFN33482.1"/>
    <property type="molecule type" value="Genomic_DNA"/>
</dbReference>
<dbReference type="OrthoDB" id="6057622at2"/>
<reference evidence="2 3" key="1">
    <citation type="submission" date="2016-10" db="EMBL/GenBank/DDBJ databases">
        <authorList>
            <person name="de Groot N.N."/>
        </authorList>
    </citation>
    <scope>NUCLEOTIDE SEQUENCE [LARGE SCALE GENOMIC DNA]</scope>
    <source>
        <strain evidence="2 3">CGMCC 1.7659</strain>
    </source>
</reference>
<accession>A0A1I4Y5X7</accession>
<evidence type="ECO:0008006" key="4">
    <source>
        <dbReference type="Google" id="ProtNLM"/>
    </source>
</evidence>
<dbReference type="RefSeq" id="WP_092408004.1">
    <property type="nucleotide sequence ID" value="NZ_FOVF01000015.1"/>
</dbReference>
<dbReference type="NCBIfam" id="NF041518">
    <property type="entry name" value="choice_anch_Q"/>
    <property type="match status" value="1"/>
</dbReference>
<keyword evidence="3" id="KW-1185">Reference proteome</keyword>
<gene>
    <name evidence="2" type="ORF">SAMN05216289_11532</name>
</gene>
<name>A0A1I4Y5X7_9GAMM</name>
<organism evidence="2 3">
    <name type="scientific">Dokdonella immobilis</name>
    <dbReference type="NCBI Taxonomy" id="578942"/>
    <lineage>
        <taxon>Bacteria</taxon>
        <taxon>Pseudomonadati</taxon>
        <taxon>Pseudomonadota</taxon>
        <taxon>Gammaproteobacteria</taxon>
        <taxon>Lysobacterales</taxon>
        <taxon>Rhodanobacteraceae</taxon>
        <taxon>Dokdonella</taxon>
    </lineage>
</organism>
<dbReference type="STRING" id="578942.SAMN05216289_11532"/>
<evidence type="ECO:0000313" key="3">
    <source>
        <dbReference type="Proteomes" id="UP000198575"/>
    </source>
</evidence>
<evidence type="ECO:0000313" key="2">
    <source>
        <dbReference type="EMBL" id="SFN33482.1"/>
    </source>
</evidence>